<proteinExistence type="inferred from homology"/>
<feature type="domain" description="RNA polymerase Rpb2" evidence="10">
    <location>
        <begin position="120"/>
        <end position="197"/>
    </location>
</feature>
<dbReference type="Gene3D" id="2.40.270.10">
    <property type="entry name" value="DNA-directed RNA polymerase, subunit 2, domain 6"/>
    <property type="match status" value="1"/>
</dbReference>
<dbReference type="GO" id="GO:0003677">
    <property type="term" value="F:DNA binding"/>
    <property type="evidence" value="ECO:0007669"/>
    <property type="project" value="InterPro"/>
</dbReference>
<evidence type="ECO:0000313" key="16">
    <source>
        <dbReference type="Proteomes" id="UP000237347"/>
    </source>
</evidence>
<dbReference type="SUPFAM" id="SSF64484">
    <property type="entry name" value="beta and beta-prime subunits of DNA dependent RNA-polymerase"/>
    <property type="match status" value="1"/>
</dbReference>
<organism evidence="15 16">
    <name type="scientific">Quercus suber</name>
    <name type="common">Cork oak</name>
    <dbReference type="NCBI Taxonomy" id="58331"/>
    <lineage>
        <taxon>Eukaryota</taxon>
        <taxon>Viridiplantae</taxon>
        <taxon>Streptophyta</taxon>
        <taxon>Embryophyta</taxon>
        <taxon>Tracheophyta</taxon>
        <taxon>Spermatophyta</taxon>
        <taxon>Magnoliopsida</taxon>
        <taxon>eudicotyledons</taxon>
        <taxon>Gunneridae</taxon>
        <taxon>Pentapetalae</taxon>
        <taxon>rosids</taxon>
        <taxon>fabids</taxon>
        <taxon>Fagales</taxon>
        <taxon>Fagaceae</taxon>
        <taxon>Quercus</taxon>
    </lineage>
</organism>
<evidence type="ECO:0000259" key="14">
    <source>
        <dbReference type="Pfam" id="PF04567"/>
    </source>
</evidence>
<evidence type="ECO:0000256" key="7">
    <source>
        <dbReference type="ARBA" id="ARBA00048552"/>
    </source>
</evidence>
<dbReference type="GO" id="GO:0000428">
    <property type="term" value="C:DNA-directed RNA polymerase complex"/>
    <property type="evidence" value="ECO:0007669"/>
    <property type="project" value="UniProtKB-KW"/>
</dbReference>
<evidence type="ECO:0000259" key="10">
    <source>
        <dbReference type="Pfam" id="PF04561"/>
    </source>
</evidence>
<dbReference type="InterPro" id="IPR007646">
    <property type="entry name" value="RNA_pol_Rpb2_4"/>
</dbReference>
<dbReference type="Pfam" id="PF04567">
    <property type="entry name" value="RNA_pol_Rpb2_5"/>
    <property type="match status" value="1"/>
</dbReference>
<evidence type="ECO:0000259" key="11">
    <source>
        <dbReference type="Pfam" id="PF04563"/>
    </source>
</evidence>
<protein>
    <recommendedName>
        <fullName evidence="2">DNA-directed RNA polymerase</fullName>
        <ecNumber evidence="2">2.7.7.6</ecNumber>
    </recommendedName>
</protein>
<evidence type="ECO:0000259" key="13">
    <source>
        <dbReference type="Pfam" id="PF04566"/>
    </source>
</evidence>
<evidence type="ECO:0000256" key="4">
    <source>
        <dbReference type="ARBA" id="ARBA00022679"/>
    </source>
</evidence>
<dbReference type="InterPro" id="IPR007647">
    <property type="entry name" value="RNA_pol_Rpb2_5"/>
</dbReference>
<dbReference type="Proteomes" id="UP000237347">
    <property type="component" value="Unassembled WGS sequence"/>
</dbReference>
<evidence type="ECO:0000259" key="9">
    <source>
        <dbReference type="Pfam" id="PF00562"/>
    </source>
</evidence>
<dbReference type="InterPro" id="IPR037033">
    <property type="entry name" value="DNA-dir_RNAP_su2_hyb_sf"/>
</dbReference>
<dbReference type="EMBL" id="PKMF04000111">
    <property type="protein sequence ID" value="KAK7849596.1"/>
    <property type="molecule type" value="Genomic_DNA"/>
</dbReference>
<dbReference type="GO" id="GO:0032549">
    <property type="term" value="F:ribonucleoside binding"/>
    <property type="evidence" value="ECO:0007669"/>
    <property type="project" value="InterPro"/>
</dbReference>
<evidence type="ECO:0000256" key="1">
    <source>
        <dbReference type="ARBA" id="ARBA00006835"/>
    </source>
</evidence>
<keyword evidence="4" id="KW-0808">Transferase</keyword>
<accession>A0AAW0LFF5</accession>
<dbReference type="GO" id="GO:0003899">
    <property type="term" value="F:DNA-directed RNA polymerase activity"/>
    <property type="evidence" value="ECO:0007669"/>
    <property type="project" value="UniProtKB-EC"/>
</dbReference>
<dbReference type="Pfam" id="PF04561">
    <property type="entry name" value="RNA_pol_Rpb2_2"/>
    <property type="match status" value="1"/>
</dbReference>
<comment type="caution">
    <text evidence="15">The sequence shown here is derived from an EMBL/GenBank/DDBJ whole genome shotgun (WGS) entry which is preliminary data.</text>
</comment>
<dbReference type="Gene3D" id="2.40.50.150">
    <property type="match status" value="1"/>
</dbReference>
<dbReference type="AlphaFoldDB" id="A0AAW0LFF5"/>
<keyword evidence="16" id="KW-1185">Reference proteome</keyword>
<gene>
    <name evidence="15" type="primary">NRPC2_2</name>
    <name evidence="15" type="ORF">CFP56_002628</name>
</gene>
<name>A0AAW0LFF5_QUESU</name>
<dbReference type="Gene3D" id="3.90.1100.10">
    <property type="match status" value="2"/>
</dbReference>
<dbReference type="EC" id="2.7.7.6" evidence="2"/>
<comment type="similarity">
    <text evidence="1 8">Belongs to the RNA polymerase beta chain family.</text>
</comment>
<feature type="domain" description="RNA polymerase Rpb2" evidence="12">
    <location>
        <begin position="322"/>
        <end position="386"/>
    </location>
</feature>
<feature type="domain" description="RNA polymerase Rpb2" evidence="13">
    <location>
        <begin position="423"/>
        <end position="483"/>
    </location>
</feature>
<dbReference type="FunFam" id="3.90.1100.10:FF:000021">
    <property type="entry name" value="DNA-directed RNA polymerase subunit beta"/>
    <property type="match status" value="1"/>
</dbReference>
<dbReference type="Pfam" id="PF04566">
    <property type="entry name" value="RNA_pol_Rpb2_4"/>
    <property type="match status" value="1"/>
</dbReference>
<dbReference type="InterPro" id="IPR007642">
    <property type="entry name" value="RNA_pol_Rpb2_2"/>
</dbReference>
<dbReference type="InterPro" id="IPR014724">
    <property type="entry name" value="RNA_pol_RPB2_OB-fold"/>
</dbReference>
<dbReference type="Pfam" id="PF04563">
    <property type="entry name" value="RNA_pol_Rpb2_1"/>
    <property type="match status" value="1"/>
</dbReference>
<feature type="domain" description="RNA polymerase Rpb2" evidence="14">
    <location>
        <begin position="505"/>
        <end position="537"/>
    </location>
</feature>
<dbReference type="CDD" id="cd00653">
    <property type="entry name" value="RNA_pol_B_RPB2"/>
    <property type="match status" value="1"/>
</dbReference>
<evidence type="ECO:0000256" key="6">
    <source>
        <dbReference type="ARBA" id="ARBA00023163"/>
    </source>
</evidence>
<dbReference type="Pfam" id="PF04565">
    <property type="entry name" value="RNA_pol_Rpb2_3"/>
    <property type="match status" value="1"/>
</dbReference>
<feature type="domain" description="DNA-directed RNA polymerase subunit 2 hybrid-binding" evidence="9">
    <location>
        <begin position="552"/>
        <end position="646"/>
    </location>
</feature>
<evidence type="ECO:0000313" key="15">
    <source>
        <dbReference type="EMBL" id="KAK7849596.1"/>
    </source>
</evidence>
<dbReference type="InterPro" id="IPR007120">
    <property type="entry name" value="DNA-dir_RNAP_su2_dom"/>
</dbReference>
<dbReference type="PANTHER" id="PTHR20856">
    <property type="entry name" value="DNA-DIRECTED RNA POLYMERASE I SUBUNIT 2"/>
    <property type="match status" value="1"/>
</dbReference>
<keyword evidence="6" id="KW-0804">Transcription</keyword>
<comment type="catalytic activity">
    <reaction evidence="7">
        <text>RNA(n) + a ribonucleoside 5'-triphosphate = RNA(n+1) + diphosphate</text>
        <dbReference type="Rhea" id="RHEA:21248"/>
        <dbReference type="Rhea" id="RHEA-COMP:14527"/>
        <dbReference type="Rhea" id="RHEA-COMP:17342"/>
        <dbReference type="ChEBI" id="CHEBI:33019"/>
        <dbReference type="ChEBI" id="CHEBI:61557"/>
        <dbReference type="ChEBI" id="CHEBI:140395"/>
        <dbReference type="EC" id="2.7.7.6"/>
    </reaction>
</comment>
<evidence type="ECO:0000259" key="12">
    <source>
        <dbReference type="Pfam" id="PF04565"/>
    </source>
</evidence>
<feature type="domain" description="RNA polymerase beta subunit protrusion" evidence="11">
    <location>
        <begin position="36"/>
        <end position="280"/>
    </location>
</feature>
<sequence length="649" mass="73392">MNQLKFFNIKQSQTKGCIPYGQWGVFVELKEYLQLFQYAAPILVNVEYNTQGNNPQKTRFEKNDVTIGRMPIMLRSCCCVLYGKDEAELARLGECPLDPGGYFVIKGTEKVMLIQEQLSKNRIIIDSDKKGNINASVTSSTEDRKSKTVILMEKGKMYLHLNMFSEKIPIMVVMKAMGMESDQEVVQMVGRDPRYSAVLLPSIEVRQGSFRAKCIYVAVMLRRVIDAFLNKDTMDDKDYVGNKRLELSGQLISLLFEDLFKTMIDNVKKKMDEIMGKPSRSSRFDPAPYLCGDSITNGLERTLSTGNFNVKRFRMDRKGMTQVLARLSFIAAMGHMTRISPQFEKSRKVSGPRALQPSQWGMLCPCDTPEGEACGLVKNLALMTHVTTDEEEGPLISLCYYLGVEDLELLSGEELHTPNSFLVIFNGLILGKHRRPQHFAATMRKLRRAGKIGEFVSVYVNEKQCCVYVASDGGRVCRPLVIADKGISRIKEHHMKELLAGVRTFDSFLQDGLIEYLDVNEENNALIALYEGEATTETTHIEIEPFTILGVCAGLIPFPHHNQSPRNTYQLRRMDTLLYLLVYPQRPLLTTKTIELVGYDKLGAGQNATVAVMSYSGYDIEDAIVMNKSSLDRGFGRCIVMKRYQIHHL</sequence>
<reference evidence="15 16" key="1">
    <citation type="journal article" date="2018" name="Sci. Data">
        <title>The draft genome sequence of cork oak.</title>
        <authorList>
            <person name="Ramos A.M."/>
            <person name="Usie A."/>
            <person name="Barbosa P."/>
            <person name="Barros P.M."/>
            <person name="Capote T."/>
            <person name="Chaves I."/>
            <person name="Simoes F."/>
            <person name="Abreu I."/>
            <person name="Carrasquinho I."/>
            <person name="Faro C."/>
            <person name="Guimaraes J.B."/>
            <person name="Mendonca D."/>
            <person name="Nobrega F."/>
            <person name="Rodrigues L."/>
            <person name="Saibo N.J.M."/>
            <person name="Varela M.C."/>
            <person name="Egas C."/>
            <person name="Matos J."/>
            <person name="Miguel C.M."/>
            <person name="Oliveira M.M."/>
            <person name="Ricardo C.P."/>
            <person name="Goncalves S."/>
        </authorList>
    </citation>
    <scope>NUCLEOTIDE SEQUENCE [LARGE SCALE GENOMIC DNA]</scope>
    <source>
        <strain evidence="16">cv. HL8</strain>
    </source>
</reference>
<evidence type="ECO:0000256" key="8">
    <source>
        <dbReference type="RuleBase" id="RU000434"/>
    </source>
</evidence>
<dbReference type="Pfam" id="PF00562">
    <property type="entry name" value="RNA_pol_Rpb2_6"/>
    <property type="match status" value="1"/>
</dbReference>
<dbReference type="GO" id="GO:0006351">
    <property type="term" value="P:DNA-templated transcription"/>
    <property type="evidence" value="ECO:0007669"/>
    <property type="project" value="InterPro"/>
</dbReference>
<dbReference type="InterPro" id="IPR015712">
    <property type="entry name" value="DNA-dir_RNA_pol_su2"/>
</dbReference>
<evidence type="ECO:0000256" key="2">
    <source>
        <dbReference type="ARBA" id="ARBA00012418"/>
    </source>
</evidence>
<keyword evidence="3 15" id="KW-0240">DNA-directed RNA polymerase</keyword>
<evidence type="ECO:0000256" key="3">
    <source>
        <dbReference type="ARBA" id="ARBA00022478"/>
    </source>
</evidence>
<dbReference type="InterPro" id="IPR007644">
    <property type="entry name" value="RNA_pol_bsu_protrusion"/>
</dbReference>
<evidence type="ECO:0000256" key="5">
    <source>
        <dbReference type="ARBA" id="ARBA00022695"/>
    </source>
</evidence>
<keyword evidence="5" id="KW-0548">Nucleotidyltransferase</keyword>
<dbReference type="InterPro" id="IPR007645">
    <property type="entry name" value="RNA_pol_Rpb2_3"/>
</dbReference>
<dbReference type="FunFam" id="2.40.270.10:FF:000006">
    <property type="entry name" value="DNA-directed RNA polymerase subunit beta"/>
    <property type="match status" value="1"/>
</dbReference>